<sequence>MFLSKVIYNKYIPKVTGTTTEHRSNKVQFS</sequence>
<proteinExistence type="predicted"/>
<dbReference type="EMBL" id="GBXM01097954">
    <property type="protein sequence ID" value="JAH10623.1"/>
    <property type="molecule type" value="Transcribed_RNA"/>
</dbReference>
<accession>A0A0E9Q3B9</accession>
<protein>
    <submittedName>
        <fullName evidence="1">Uncharacterized protein</fullName>
    </submittedName>
</protein>
<reference evidence="1" key="2">
    <citation type="journal article" date="2015" name="Fish Shellfish Immunol.">
        <title>Early steps in the European eel (Anguilla anguilla)-Vibrio vulnificus interaction in the gills: Role of the RtxA13 toxin.</title>
        <authorList>
            <person name="Callol A."/>
            <person name="Pajuelo D."/>
            <person name="Ebbesson L."/>
            <person name="Teles M."/>
            <person name="MacKenzie S."/>
            <person name="Amaro C."/>
        </authorList>
    </citation>
    <scope>NUCLEOTIDE SEQUENCE</scope>
</reference>
<dbReference type="AlphaFoldDB" id="A0A0E9Q3B9"/>
<name>A0A0E9Q3B9_ANGAN</name>
<evidence type="ECO:0000313" key="1">
    <source>
        <dbReference type="EMBL" id="JAH10623.1"/>
    </source>
</evidence>
<reference evidence="1" key="1">
    <citation type="submission" date="2014-11" db="EMBL/GenBank/DDBJ databases">
        <authorList>
            <person name="Amaro Gonzalez C."/>
        </authorList>
    </citation>
    <scope>NUCLEOTIDE SEQUENCE</scope>
</reference>
<organism evidence="1">
    <name type="scientific">Anguilla anguilla</name>
    <name type="common">European freshwater eel</name>
    <name type="synonym">Muraena anguilla</name>
    <dbReference type="NCBI Taxonomy" id="7936"/>
    <lineage>
        <taxon>Eukaryota</taxon>
        <taxon>Metazoa</taxon>
        <taxon>Chordata</taxon>
        <taxon>Craniata</taxon>
        <taxon>Vertebrata</taxon>
        <taxon>Euteleostomi</taxon>
        <taxon>Actinopterygii</taxon>
        <taxon>Neopterygii</taxon>
        <taxon>Teleostei</taxon>
        <taxon>Anguilliformes</taxon>
        <taxon>Anguillidae</taxon>
        <taxon>Anguilla</taxon>
    </lineage>
</organism>